<dbReference type="OrthoDB" id="6745403at2759"/>
<comment type="caution">
    <text evidence="7">The sequence shown here is derived from an EMBL/GenBank/DDBJ whole genome shotgun (WGS) entry which is preliminary data.</text>
</comment>
<evidence type="ECO:0000313" key="7">
    <source>
        <dbReference type="EMBL" id="GBG84163.1"/>
    </source>
</evidence>
<evidence type="ECO:0000256" key="1">
    <source>
        <dbReference type="ARBA" id="ARBA00004141"/>
    </source>
</evidence>
<sequence>MLQRGIDLSSLDVSYVSSQSWYFLNFVGLRGFFSLILGDSNGEGAFICLLAGASPALAPADDDGIGALTGEKDALELLRHEWLLPKMEQKAEATMRRILASS</sequence>
<dbReference type="STRING" id="69332.A0A388LPM8"/>
<keyword evidence="4" id="KW-0812">Transmembrane</keyword>
<accession>A0A388LPM8</accession>
<reference evidence="7 8" key="1">
    <citation type="journal article" date="2018" name="Cell">
        <title>The Chara Genome: Secondary Complexity and Implications for Plant Terrestrialization.</title>
        <authorList>
            <person name="Nishiyama T."/>
            <person name="Sakayama H."/>
            <person name="Vries J.D."/>
            <person name="Buschmann H."/>
            <person name="Saint-Marcoux D."/>
            <person name="Ullrich K.K."/>
            <person name="Haas F.B."/>
            <person name="Vanderstraeten L."/>
            <person name="Becker D."/>
            <person name="Lang D."/>
            <person name="Vosolsobe S."/>
            <person name="Rombauts S."/>
            <person name="Wilhelmsson P.K.I."/>
            <person name="Janitza P."/>
            <person name="Kern R."/>
            <person name="Heyl A."/>
            <person name="Rumpler F."/>
            <person name="Villalobos L.I.A.C."/>
            <person name="Clay J.M."/>
            <person name="Skokan R."/>
            <person name="Toyoda A."/>
            <person name="Suzuki Y."/>
            <person name="Kagoshima H."/>
            <person name="Schijlen E."/>
            <person name="Tajeshwar N."/>
            <person name="Catarino B."/>
            <person name="Hetherington A.J."/>
            <person name="Saltykova A."/>
            <person name="Bonnot C."/>
            <person name="Breuninger H."/>
            <person name="Symeonidi A."/>
            <person name="Radhakrishnan G.V."/>
            <person name="Van Nieuwerburgh F."/>
            <person name="Deforce D."/>
            <person name="Chang C."/>
            <person name="Karol K.G."/>
            <person name="Hedrich R."/>
            <person name="Ulvskov P."/>
            <person name="Glockner G."/>
            <person name="Delwiche C.F."/>
            <person name="Petrasek J."/>
            <person name="Van de Peer Y."/>
            <person name="Friml J."/>
            <person name="Beilby M."/>
            <person name="Dolan L."/>
            <person name="Kohara Y."/>
            <person name="Sugano S."/>
            <person name="Fujiyama A."/>
            <person name="Delaux P.-M."/>
            <person name="Quint M."/>
            <person name="TheiBen G."/>
            <person name="Hagemann M."/>
            <person name="Harholt J."/>
            <person name="Dunand C."/>
            <person name="Zachgo S."/>
            <person name="Langdale J."/>
            <person name="Maumus F."/>
            <person name="Straeten D.V.D."/>
            <person name="Gould S.B."/>
            <person name="Rensing S.A."/>
        </authorList>
    </citation>
    <scope>NUCLEOTIDE SEQUENCE [LARGE SCALE GENOMIC DNA]</scope>
    <source>
        <strain evidence="7 8">S276</strain>
    </source>
</reference>
<dbReference type="PANTHER" id="PTHR13116:SF5">
    <property type="entry name" value="ER MEMBRANE PROTEIN COMPLEX SUBUNIT 3"/>
    <property type="match status" value="1"/>
</dbReference>
<protein>
    <recommendedName>
        <fullName evidence="3">ER membrane protein complex subunit 3</fullName>
    </recommendedName>
</protein>
<keyword evidence="6" id="KW-0472">Membrane</keyword>
<dbReference type="InterPro" id="IPR008568">
    <property type="entry name" value="EMC3"/>
</dbReference>
<name>A0A388LPM8_CHABU</name>
<keyword evidence="5" id="KW-1133">Transmembrane helix</keyword>
<evidence type="ECO:0000256" key="4">
    <source>
        <dbReference type="ARBA" id="ARBA00022692"/>
    </source>
</evidence>
<dbReference type="GO" id="GO:0034975">
    <property type="term" value="P:protein folding in endoplasmic reticulum"/>
    <property type="evidence" value="ECO:0007669"/>
    <property type="project" value="TreeGrafter"/>
</dbReference>
<dbReference type="Proteomes" id="UP000265515">
    <property type="component" value="Unassembled WGS sequence"/>
</dbReference>
<keyword evidence="8" id="KW-1185">Reference proteome</keyword>
<organism evidence="7 8">
    <name type="scientific">Chara braunii</name>
    <name type="common">Braun's stonewort</name>
    <dbReference type="NCBI Taxonomy" id="69332"/>
    <lineage>
        <taxon>Eukaryota</taxon>
        <taxon>Viridiplantae</taxon>
        <taxon>Streptophyta</taxon>
        <taxon>Charophyceae</taxon>
        <taxon>Charales</taxon>
        <taxon>Characeae</taxon>
        <taxon>Chara</taxon>
    </lineage>
</organism>
<dbReference type="AlphaFoldDB" id="A0A388LPM8"/>
<dbReference type="OMA" id="HEWNIWN"/>
<dbReference type="GO" id="GO:0072546">
    <property type="term" value="C:EMC complex"/>
    <property type="evidence" value="ECO:0007669"/>
    <property type="project" value="TreeGrafter"/>
</dbReference>
<dbReference type="EMBL" id="BFEA01000466">
    <property type="protein sequence ID" value="GBG84163.1"/>
    <property type="molecule type" value="Genomic_DNA"/>
</dbReference>
<evidence type="ECO:0000256" key="5">
    <source>
        <dbReference type="ARBA" id="ARBA00022989"/>
    </source>
</evidence>
<comment type="subcellular location">
    <subcellularLocation>
        <location evidence="1">Membrane</location>
        <topology evidence="1">Multi-pass membrane protein</topology>
    </subcellularLocation>
</comment>
<dbReference type="Gramene" id="GBG84163">
    <property type="protein sequence ID" value="GBG84163"/>
    <property type="gene ID" value="CBR_g38137"/>
</dbReference>
<comment type="similarity">
    <text evidence="2">Belongs to the EMC3 family.</text>
</comment>
<dbReference type="Pfam" id="PF01956">
    <property type="entry name" value="EMC3_TMCO1"/>
    <property type="match status" value="1"/>
</dbReference>
<evidence type="ECO:0000256" key="3">
    <source>
        <dbReference type="ARBA" id="ARBA00020822"/>
    </source>
</evidence>
<dbReference type="InterPro" id="IPR002809">
    <property type="entry name" value="EMC3/TMCO1"/>
</dbReference>
<evidence type="ECO:0000256" key="2">
    <source>
        <dbReference type="ARBA" id="ARBA00005376"/>
    </source>
</evidence>
<evidence type="ECO:0000313" key="8">
    <source>
        <dbReference type="Proteomes" id="UP000265515"/>
    </source>
</evidence>
<dbReference type="PANTHER" id="PTHR13116">
    <property type="entry name" value="ER MEMBRANE PROTEIN COMPLEX SUBUNIT 3"/>
    <property type="match status" value="1"/>
</dbReference>
<proteinExistence type="inferred from homology"/>
<gene>
    <name evidence="7" type="ORF">CBR_g38137</name>
</gene>
<evidence type="ECO:0000256" key="6">
    <source>
        <dbReference type="ARBA" id="ARBA00023136"/>
    </source>
</evidence>